<name>A0A7X4LLD5_9VIBR</name>
<dbReference type="InterPro" id="IPR036821">
    <property type="entry name" value="Peptide_deformylase_sf"/>
</dbReference>
<reference evidence="3 4" key="1">
    <citation type="submission" date="2019-10" db="EMBL/GenBank/DDBJ databases">
        <title>Vibrio sp. nov. isolated from a shrimp pond.</title>
        <authorList>
            <person name="Gomez-Gil B."/>
            <person name="Enciso-Ibarra J."/>
            <person name="Enciso-Ibarra K."/>
            <person name="Bolan-Mejia C."/>
        </authorList>
    </citation>
    <scope>NUCLEOTIDE SEQUENCE [LARGE SCALE GENOMIC DNA]</scope>
    <source>
        <strain evidence="3 4">CAIM 722</strain>
    </source>
</reference>
<dbReference type="InterPro" id="IPR023635">
    <property type="entry name" value="Peptide_deformylase"/>
</dbReference>
<comment type="similarity">
    <text evidence="1 2">Belongs to the polypeptide deformylase family.</text>
</comment>
<feature type="binding site" evidence="2">
    <location>
        <position position="137"/>
    </location>
    <ligand>
        <name>Fe cation</name>
        <dbReference type="ChEBI" id="CHEBI:24875"/>
    </ligand>
</feature>
<dbReference type="NCBIfam" id="TIGR00079">
    <property type="entry name" value="pept_deformyl"/>
    <property type="match status" value="1"/>
</dbReference>
<dbReference type="GO" id="GO:0006412">
    <property type="term" value="P:translation"/>
    <property type="evidence" value="ECO:0007669"/>
    <property type="project" value="UniProtKB-UniRule"/>
</dbReference>
<keyword evidence="2" id="KW-0648">Protein biosynthesis</keyword>
<dbReference type="AlphaFoldDB" id="A0A7X4LLD5"/>
<organism evidence="3 4">
    <name type="scientific">Vibrio eleionomae</name>
    <dbReference type="NCBI Taxonomy" id="2653505"/>
    <lineage>
        <taxon>Bacteria</taxon>
        <taxon>Pseudomonadati</taxon>
        <taxon>Pseudomonadota</taxon>
        <taxon>Gammaproteobacteria</taxon>
        <taxon>Vibrionales</taxon>
        <taxon>Vibrionaceae</taxon>
        <taxon>Vibrio</taxon>
    </lineage>
</organism>
<dbReference type="PANTHER" id="PTHR10458">
    <property type="entry name" value="PEPTIDE DEFORMYLASE"/>
    <property type="match status" value="1"/>
</dbReference>
<accession>A0A7X4LLD5</accession>
<dbReference type="Proteomes" id="UP000462621">
    <property type="component" value="Unassembled WGS sequence"/>
</dbReference>
<dbReference type="PRINTS" id="PR01576">
    <property type="entry name" value="PDEFORMYLASE"/>
</dbReference>
<feature type="binding site" evidence="2">
    <location>
        <position position="91"/>
    </location>
    <ligand>
        <name>Fe cation</name>
        <dbReference type="ChEBI" id="CHEBI:24875"/>
    </ligand>
</feature>
<dbReference type="NCBIfam" id="NF001159">
    <property type="entry name" value="PRK00150.1-3"/>
    <property type="match status" value="1"/>
</dbReference>
<sequence length="174" mass="19465">MAVREIITIPDPRLKKVSKPVKDFDAVQGVINDLLDTLYSTSNGIGLAAPQIGAEEAVVVIDLSKERNDPLILVNPVVESGEDKVMGEEGCLSVPDYYEKVERFGKVVVKAQNRNGEAITVESDEFLAIAMQHEIDHLKGNLFIDYLSPLKRKMALKKVKKYEREMKKQHESAE</sequence>
<keyword evidence="2 3" id="KW-0378">Hydrolase</keyword>
<keyword evidence="2" id="KW-0479">Metal-binding</keyword>
<dbReference type="EMBL" id="WEKT01000017">
    <property type="protein sequence ID" value="MZI93777.1"/>
    <property type="molecule type" value="Genomic_DNA"/>
</dbReference>
<dbReference type="Gene3D" id="3.90.45.10">
    <property type="entry name" value="Peptide deformylase"/>
    <property type="match status" value="1"/>
</dbReference>
<keyword evidence="4" id="KW-1185">Reference proteome</keyword>
<comment type="function">
    <text evidence="2">Removes the formyl group from the N-terminal Met of newly synthesized proteins. Requires at least a dipeptide for an efficient rate of reaction. N-terminal L-methionine is a prerequisite for activity but the enzyme has broad specificity at other positions.</text>
</comment>
<evidence type="ECO:0000313" key="4">
    <source>
        <dbReference type="Proteomes" id="UP000462621"/>
    </source>
</evidence>
<feature type="active site" evidence="2">
    <location>
        <position position="134"/>
    </location>
</feature>
<keyword evidence="2" id="KW-0408">Iron</keyword>
<dbReference type="HAMAP" id="MF_00163">
    <property type="entry name" value="Pep_deformylase"/>
    <property type="match status" value="1"/>
</dbReference>
<comment type="catalytic activity">
    <reaction evidence="2">
        <text>N-terminal N-formyl-L-methionyl-[peptide] + H2O = N-terminal L-methionyl-[peptide] + formate</text>
        <dbReference type="Rhea" id="RHEA:24420"/>
        <dbReference type="Rhea" id="RHEA-COMP:10639"/>
        <dbReference type="Rhea" id="RHEA-COMP:10640"/>
        <dbReference type="ChEBI" id="CHEBI:15377"/>
        <dbReference type="ChEBI" id="CHEBI:15740"/>
        <dbReference type="ChEBI" id="CHEBI:49298"/>
        <dbReference type="ChEBI" id="CHEBI:64731"/>
        <dbReference type="EC" id="3.5.1.88"/>
    </reaction>
</comment>
<gene>
    <name evidence="2" type="primary">def</name>
    <name evidence="3" type="ORF">F9817_11295</name>
</gene>
<dbReference type="EC" id="3.5.1.88" evidence="2"/>
<proteinExistence type="inferred from homology"/>
<dbReference type="CDD" id="cd00487">
    <property type="entry name" value="Pep_deformylase"/>
    <property type="match status" value="1"/>
</dbReference>
<protein>
    <recommendedName>
        <fullName evidence="2">Peptide deformylase</fullName>
        <shortName evidence="2">PDF</shortName>
        <ecNumber evidence="2">3.5.1.88</ecNumber>
    </recommendedName>
    <alternativeName>
        <fullName evidence="2">Polypeptide deformylase</fullName>
    </alternativeName>
</protein>
<dbReference type="GO" id="GO:0046872">
    <property type="term" value="F:metal ion binding"/>
    <property type="evidence" value="ECO:0007669"/>
    <property type="project" value="UniProtKB-KW"/>
</dbReference>
<evidence type="ECO:0000256" key="1">
    <source>
        <dbReference type="ARBA" id="ARBA00010759"/>
    </source>
</evidence>
<dbReference type="GO" id="GO:0042586">
    <property type="term" value="F:peptide deformylase activity"/>
    <property type="evidence" value="ECO:0007669"/>
    <property type="project" value="UniProtKB-UniRule"/>
</dbReference>
<evidence type="ECO:0000313" key="3">
    <source>
        <dbReference type="EMBL" id="MZI93777.1"/>
    </source>
</evidence>
<dbReference type="Pfam" id="PF01327">
    <property type="entry name" value="Pep_deformylase"/>
    <property type="match status" value="1"/>
</dbReference>
<dbReference type="SUPFAM" id="SSF56420">
    <property type="entry name" value="Peptide deformylase"/>
    <property type="match status" value="1"/>
</dbReference>
<comment type="caution">
    <text evidence="3">The sequence shown here is derived from an EMBL/GenBank/DDBJ whole genome shotgun (WGS) entry which is preliminary data.</text>
</comment>
<comment type="cofactor">
    <cofactor evidence="2">
        <name>Fe(2+)</name>
        <dbReference type="ChEBI" id="CHEBI:29033"/>
    </cofactor>
    <text evidence="2">Binds 1 Fe(2+) ion.</text>
</comment>
<feature type="binding site" evidence="2">
    <location>
        <position position="133"/>
    </location>
    <ligand>
        <name>Fe cation</name>
        <dbReference type="ChEBI" id="CHEBI:24875"/>
    </ligand>
</feature>
<dbReference type="PIRSF" id="PIRSF004749">
    <property type="entry name" value="Pep_def"/>
    <property type="match status" value="1"/>
</dbReference>
<evidence type="ECO:0000256" key="2">
    <source>
        <dbReference type="HAMAP-Rule" id="MF_00163"/>
    </source>
</evidence>
<dbReference type="RefSeq" id="WP_161155559.1">
    <property type="nucleotide sequence ID" value="NZ_WEKT01000017.1"/>
</dbReference>
<dbReference type="PANTHER" id="PTHR10458:SF22">
    <property type="entry name" value="PEPTIDE DEFORMYLASE"/>
    <property type="match status" value="1"/>
</dbReference>